<organism evidence="2 4">
    <name type="scientific">Cercospora beticola</name>
    <name type="common">Sugarbeet leaf spot fungus</name>
    <dbReference type="NCBI Taxonomy" id="122368"/>
    <lineage>
        <taxon>Eukaryota</taxon>
        <taxon>Fungi</taxon>
        <taxon>Dikarya</taxon>
        <taxon>Ascomycota</taxon>
        <taxon>Pezizomycotina</taxon>
        <taxon>Dothideomycetes</taxon>
        <taxon>Dothideomycetidae</taxon>
        <taxon>Mycosphaerellales</taxon>
        <taxon>Mycosphaerellaceae</taxon>
        <taxon>Cercospora</taxon>
    </lineage>
</organism>
<dbReference type="EMBL" id="LKMD01000105">
    <property type="protein sequence ID" value="PIA92791.1"/>
    <property type="molecule type" value="Genomic_DNA"/>
</dbReference>
<proteinExistence type="predicted"/>
<evidence type="ECO:0000313" key="2">
    <source>
        <dbReference type="EMBL" id="PIA92791.1"/>
    </source>
</evidence>
<evidence type="ECO:0000313" key="5">
    <source>
        <dbReference type="Proteomes" id="UP001302367"/>
    </source>
</evidence>
<keyword evidence="5" id="KW-1185">Reference proteome</keyword>
<reference evidence="2 4" key="1">
    <citation type="submission" date="2015-10" db="EMBL/GenBank/DDBJ databases">
        <title>The cercosporin biosynthetic gene cluster was horizontally transferred to several fungal lineages and shown to be expanded in Cercospora beticola based on microsynteny with recipient genomes.</title>
        <authorList>
            <person name="De Jonge R."/>
            <person name="Ebert M.K."/>
            <person name="Suttle J.C."/>
            <person name="Jurick Ii W.M."/>
            <person name="Secor G.A."/>
            <person name="Thomma B.P."/>
            <person name="Van De Peer Y."/>
            <person name="Bolton M.D."/>
        </authorList>
    </citation>
    <scope>NUCLEOTIDE SEQUENCE [LARGE SCALE GENOMIC DNA]</scope>
    <source>
        <strain evidence="2 4">09-40</strain>
    </source>
</reference>
<dbReference type="EMBL" id="CP134187">
    <property type="protein sequence ID" value="WPB01516.1"/>
    <property type="molecule type" value="Genomic_DNA"/>
</dbReference>
<dbReference type="AlphaFoldDB" id="A0A2G5HJQ7"/>
<dbReference type="Proteomes" id="UP001302367">
    <property type="component" value="Chromosome 4"/>
</dbReference>
<sequence>MSSNRFEGQPEGQRTQVQTRHAHFATPALPARTASQDPGVVTLSLKTTRDPHSIAEALNSYSPRQTPFHLLSPTQICDEKVIRHDHTVAQHFESQSQQPRSIDNDTHPHKKIVIHHRELVGLNLISNLTRIQYGYWHDEPACLIGFTFQFLGSEHGHRWVRFDRADVTIKFHKTESEAEGQDPEVVDFGPKHLVTGNNGTEEKREWHLSANLPAVTLGAIPVLGLTAGVSRTYDKRYASSVEGASVPSHGHTAPDLVRFWIREDAKQREGLPLELDCAIVVTFAAPASFRATVSVKAGAVFDMLAQPWSEAEPVLFQHGVELGEPVGKAKMGMVDFATLDVRDWGQMVGAEGMLEAGKR</sequence>
<gene>
    <name evidence="2" type="ORF">CB0940_04290</name>
    <name evidence="3" type="ORF">RHO25_006142</name>
</gene>
<evidence type="ECO:0000313" key="4">
    <source>
        <dbReference type="Proteomes" id="UP000230605"/>
    </source>
</evidence>
<name>A0A2G5HJQ7_CERBT</name>
<evidence type="ECO:0000256" key="1">
    <source>
        <dbReference type="SAM" id="MobiDB-lite"/>
    </source>
</evidence>
<accession>A0A2G5HJQ7</accession>
<dbReference type="Proteomes" id="UP000230605">
    <property type="component" value="Chromosome 4"/>
</dbReference>
<feature type="region of interest" description="Disordered" evidence="1">
    <location>
        <begin position="1"/>
        <end position="20"/>
    </location>
</feature>
<dbReference type="OrthoDB" id="3628182at2759"/>
<feature type="compositionally biased region" description="Polar residues" evidence="1">
    <location>
        <begin position="1"/>
        <end position="19"/>
    </location>
</feature>
<evidence type="ECO:0000313" key="3">
    <source>
        <dbReference type="EMBL" id="WPB01516.1"/>
    </source>
</evidence>
<protein>
    <submittedName>
        <fullName evidence="2">Uncharacterized protein</fullName>
    </submittedName>
</protein>
<reference evidence="3 5" key="2">
    <citation type="submission" date="2023-09" db="EMBL/GenBank/DDBJ databases">
        <title>Complete-Gapless Cercospora beticola genome.</title>
        <authorList>
            <person name="Wyatt N.A."/>
            <person name="Spanner R.E."/>
            <person name="Bolton M.D."/>
        </authorList>
    </citation>
    <scope>NUCLEOTIDE SEQUENCE [LARGE SCALE GENOMIC DNA]</scope>
    <source>
        <strain evidence="3">Cb09-40</strain>
    </source>
</reference>